<name>A0ABQ5GU79_9ASTR</name>
<evidence type="ECO:0000313" key="2">
    <source>
        <dbReference type="EMBL" id="GJT78910.1"/>
    </source>
</evidence>
<organism evidence="2 3">
    <name type="scientific">Tanacetum coccineum</name>
    <dbReference type="NCBI Taxonomy" id="301880"/>
    <lineage>
        <taxon>Eukaryota</taxon>
        <taxon>Viridiplantae</taxon>
        <taxon>Streptophyta</taxon>
        <taxon>Embryophyta</taxon>
        <taxon>Tracheophyta</taxon>
        <taxon>Spermatophyta</taxon>
        <taxon>Magnoliopsida</taxon>
        <taxon>eudicotyledons</taxon>
        <taxon>Gunneridae</taxon>
        <taxon>Pentapetalae</taxon>
        <taxon>asterids</taxon>
        <taxon>campanulids</taxon>
        <taxon>Asterales</taxon>
        <taxon>Asteraceae</taxon>
        <taxon>Asteroideae</taxon>
        <taxon>Anthemideae</taxon>
        <taxon>Anthemidinae</taxon>
        <taxon>Tanacetum</taxon>
    </lineage>
</organism>
<reference evidence="2" key="2">
    <citation type="submission" date="2022-01" db="EMBL/GenBank/DDBJ databases">
        <authorList>
            <person name="Yamashiro T."/>
            <person name="Shiraishi A."/>
            <person name="Satake H."/>
            <person name="Nakayama K."/>
        </authorList>
    </citation>
    <scope>NUCLEOTIDE SEQUENCE</scope>
</reference>
<evidence type="ECO:0000313" key="1">
    <source>
        <dbReference type="EMBL" id="GJS52828.1"/>
    </source>
</evidence>
<dbReference type="EMBL" id="BQNB010018846">
    <property type="protein sequence ID" value="GJT78910.1"/>
    <property type="molecule type" value="Genomic_DNA"/>
</dbReference>
<dbReference type="Proteomes" id="UP001151760">
    <property type="component" value="Unassembled WGS sequence"/>
</dbReference>
<protein>
    <submittedName>
        <fullName evidence="2">Uncharacterized protein</fullName>
    </submittedName>
</protein>
<reference evidence="2" key="1">
    <citation type="journal article" date="2022" name="Int. J. Mol. Sci.">
        <title>Draft Genome of Tanacetum Coccineum: Genomic Comparison of Closely Related Tanacetum-Family Plants.</title>
        <authorList>
            <person name="Yamashiro T."/>
            <person name="Shiraishi A."/>
            <person name="Nakayama K."/>
            <person name="Satake H."/>
        </authorList>
    </citation>
    <scope>NUCLEOTIDE SEQUENCE</scope>
</reference>
<evidence type="ECO:0000313" key="3">
    <source>
        <dbReference type="Proteomes" id="UP001151760"/>
    </source>
</evidence>
<dbReference type="EMBL" id="BQNB010008682">
    <property type="protein sequence ID" value="GJS52828.1"/>
    <property type="molecule type" value="Genomic_DNA"/>
</dbReference>
<comment type="caution">
    <text evidence="2">The sequence shown here is derived from an EMBL/GenBank/DDBJ whole genome shotgun (WGS) entry which is preliminary data.</text>
</comment>
<proteinExistence type="predicted"/>
<accession>A0ABQ5GU79</accession>
<sequence length="485" mass="55436">MANIRSCNKHNMIACVEKTAQNADFYQIIDFLTGCSINTLCWVDPDLIGPWLQQFWATATLKVINDVPHIRAKVAGKKILISEATIRADLLFDDENGVDCFPKQVIWDVLRDIGYEALHGNNWNKHCLSFAFLVGSFKLFFEQTVRGSRQTSGLYTIRFSSIPDVVTALAAGGSTGTSPHLGLQDQQGSCSGISTQKCAHSQSAAHSQVLLQYNMCFKHLEEDEGLLDIYALNWEVRRLKSKLFSKLNKYSAQSKLKKLSKFTKRLSILSHTNQPQQPTLGTDPQRQWAKATNMVEEPKKKKFKLFNNIRAWKTTNDEVVARKIQAELGAERRKIRGLRIERKTSKSYLRKTSSLLKKGNQIDEFLKRSQDTKICKASIPDKGIVYERFKASIKRSFKDFIPYGFQRKKWGNVEGKRSKRLLRKRKATISEEEQAIKKPKLGTETIDELRNYLGLLGTLKKSVLRIRVTRRESPRITELQVIDFT</sequence>
<gene>
    <name evidence="1" type="ORF">Tco_0626190</name>
    <name evidence="2" type="ORF">Tco_1045635</name>
</gene>
<keyword evidence="3" id="KW-1185">Reference proteome</keyword>